<keyword evidence="2" id="KW-1185">Reference proteome</keyword>
<accession>A0A087UWA8</accession>
<proteinExistence type="predicted"/>
<evidence type="ECO:0000313" key="1">
    <source>
        <dbReference type="EMBL" id="KFM81647.1"/>
    </source>
</evidence>
<feature type="non-terminal residue" evidence="1">
    <location>
        <position position="1"/>
    </location>
</feature>
<sequence length="32" mass="3755">SVVPFLHENWHRFQILGPIANEKNPDLRSKVL</sequence>
<dbReference type="AlphaFoldDB" id="A0A087UWA8"/>
<reference evidence="1 2" key="1">
    <citation type="submission" date="2013-11" db="EMBL/GenBank/DDBJ databases">
        <title>Genome sequencing of Stegodyphus mimosarum.</title>
        <authorList>
            <person name="Bechsgaard J."/>
        </authorList>
    </citation>
    <scope>NUCLEOTIDE SEQUENCE [LARGE SCALE GENOMIC DNA]</scope>
</reference>
<protein>
    <submittedName>
        <fullName evidence="1">Uncharacterized protein</fullName>
    </submittedName>
</protein>
<gene>
    <name evidence="1" type="ORF">X975_20535</name>
</gene>
<dbReference type="Proteomes" id="UP000054359">
    <property type="component" value="Unassembled WGS sequence"/>
</dbReference>
<organism evidence="1 2">
    <name type="scientific">Stegodyphus mimosarum</name>
    <name type="common">African social velvet spider</name>
    <dbReference type="NCBI Taxonomy" id="407821"/>
    <lineage>
        <taxon>Eukaryota</taxon>
        <taxon>Metazoa</taxon>
        <taxon>Ecdysozoa</taxon>
        <taxon>Arthropoda</taxon>
        <taxon>Chelicerata</taxon>
        <taxon>Arachnida</taxon>
        <taxon>Araneae</taxon>
        <taxon>Araneomorphae</taxon>
        <taxon>Entelegynae</taxon>
        <taxon>Eresoidea</taxon>
        <taxon>Eresidae</taxon>
        <taxon>Stegodyphus</taxon>
    </lineage>
</organism>
<evidence type="ECO:0000313" key="2">
    <source>
        <dbReference type="Proteomes" id="UP000054359"/>
    </source>
</evidence>
<feature type="non-terminal residue" evidence="1">
    <location>
        <position position="32"/>
    </location>
</feature>
<dbReference type="EMBL" id="KK121984">
    <property type="protein sequence ID" value="KFM81647.1"/>
    <property type="molecule type" value="Genomic_DNA"/>
</dbReference>
<name>A0A087UWA8_STEMI</name>